<protein>
    <submittedName>
        <fullName evidence="1">Uncharacterized protein</fullName>
    </submittedName>
</protein>
<dbReference type="Proteomes" id="UP000091926">
    <property type="component" value="Chromosome"/>
</dbReference>
<accession>A0A193GFU0</accession>
<dbReference type="OrthoDB" id="8638539at2"/>
<proteinExistence type="predicted"/>
<dbReference type="EMBL" id="CP016172">
    <property type="protein sequence ID" value="ANN78927.1"/>
    <property type="molecule type" value="Genomic_DNA"/>
</dbReference>
<organism evidence="1 2">
    <name type="scientific">Bordetella flabilis</name>
    <dbReference type="NCBI Taxonomy" id="463014"/>
    <lineage>
        <taxon>Bacteria</taxon>
        <taxon>Pseudomonadati</taxon>
        <taxon>Pseudomonadota</taxon>
        <taxon>Betaproteobacteria</taxon>
        <taxon>Burkholderiales</taxon>
        <taxon>Alcaligenaceae</taxon>
        <taxon>Bordetella</taxon>
    </lineage>
</organism>
<evidence type="ECO:0000313" key="2">
    <source>
        <dbReference type="Proteomes" id="UP000091926"/>
    </source>
</evidence>
<evidence type="ECO:0000313" key="1">
    <source>
        <dbReference type="EMBL" id="ANN78927.1"/>
    </source>
</evidence>
<dbReference type="KEGG" id="bfz:BAU07_18990"/>
<sequence length="68" mass="7522">MSSQVTREALQEAMRAARCTGDLDAALRFPALRIALQNTAAVLPDLQRRPTILRPRFDVKRAQAGDSD</sequence>
<dbReference type="RefSeq" id="WP_066660912.1">
    <property type="nucleotide sequence ID" value="NZ_CBCSCL010000012.1"/>
</dbReference>
<dbReference type="AlphaFoldDB" id="A0A193GFU0"/>
<reference evidence="1 2" key="1">
    <citation type="submission" date="2016-06" db="EMBL/GenBank/DDBJ databases">
        <title>Complete genome sequences of Bordetella bronchialis and Bordetella flabilis.</title>
        <authorList>
            <person name="LiPuma J.J."/>
            <person name="Spilker T."/>
        </authorList>
    </citation>
    <scope>NUCLEOTIDE SEQUENCE [LARGE SCALE GENOMIC DNA]</scope>
    <source>
        <strain evidence="1 2">AU10664</strain>
    </source>
</reference>
<name>A0A193GFU0_9BORD</name>
<dbReference type="STRING" id="463014.BAU07_18990"/>
<gene>
    <name evidence="1" type="ORF">BAU07_18990</name>
</gene>
<keyword evidence="2" id="KW-1185">Reference proteome</keyword>